<evidence type="ECO:0000313" key="3">
    <source>
        <dbReference type="Proteomes" id="UP001158067"/>
    </source>
</evidence>
<dbReference type="EMBL" id="FXUG01000021">
    <property type="protein sequence ID" value="SMP76395.1"/>
    <property type="molecule type" value="Genomic_DNA"/>
</dbReference>
<accession>A0ABY1QR88</accession>
<reference evidence="2 3" key="1">
    <citation type="submission" date="2017-05" db="EMBL/GenBank/DDBJ databases">
        <authorList>
            <person name="Varghese N."/>
            <person name="Submissions S."/>
        </authorList>
    </citation>
    <scope>NUCLEOTIDE SEQUENCE [LARGE SCALE GENOMIC DNA]</scope>
    <source>
        <strain evidence="2 3">DSM 25457</strain>
    </source>
</reference>
<name>A0ABY1QR88_9BACT</name>
<dbReference type="InterPro" id="IPR040572">
    <property type="entry name" value="TackOD1"/>
</dbReference>
<organism evidence="2 3">
    <name type="scientific">Neorhodopirellula lusitana</name>
    <dbReference type="NCBI Taxonomy" id="445327"/>
    <lineage>
        <taxon>Bacteria</taxon>
        <taxon>Pseudomonadati</taxon>
        <taxon>Planctomycetota</taxon>
        <taxon>Planctomycetia</taxon>
        <taxon>Pirellulales</taxon>
        <taxon>Pirellulaceae</taxon>
        <taxon>Neorhodopirellula</taxon>
    </lineage>
</organism>
<gene>
    <name evidence="2" type="ORF">SAMN06265222_12131</name>
</gene>
<protein>
    <recommendedName>
        <fullName evidence="1">Thaumarchaeal output domain-containing protein</fullName>
    </recommendedName>
</protein>
<evidence type="ECO:0000313" key="2">
    <source>
        <dbReference type="EMBL" id="SMP76395.1"/>
    </source>
</evidence>
<keyword evidence="3" id="KW-1185">Reference proteome</keyword>
<dbReference type="RefSeq" id="WP_283435209.1">
    <property type="nucleotide sequence ID" value="NZ_FXUG01000021.1"/>
</dbReference>
<dbReference type="Pfam" id="PF18551">
    <property type="entry name" value="TackOD1"/>
    <property type="match status" value="1"/>
</dbReference>
<dbReference type="Proteomes" id="UP001158067">
    <property type="component" value="Unassembled WGS sequence"/>
</dbReference>
<sequence>MQTSIDQPRHSIPKRAGEALPDKTELLLGGTFYALGSSAFSDPNEPLKAPHFPIAHEHDGDELDESRYALTRGVFAIPIMHDNSPDAGNSAEGLTIALSHDGATFELATTTRPATAKWLLGIEDDNGQLGFKTVVAKSVSQAGLGLRVSAAFVAPVDDPLSDDNLTPMLNKQDLTFHTKLPQIVLNQWVSLGVLKPQLIDRVLVCRSCGSLPTLRRGCRNCGSVEVKSQRLIHHFACAHVDHVSSFDRGTELACPKCLGKDLVVGSDFEYLAGPLQCPECQWSDTELLTIARCGNCGDECSLDQTVEKEMVQYRVKRLESLALVTAN</sequence>
<comment type="caution">
    <text evidence="2">The sequence shown here is derived from an EMBL/GenBank/DDBJ whole genome shotgun (WGS) entry which is preliminary data.</text>
</comment>
<proteinExistence type="predicted"/>
<feature type="domain" description="Thaumarchaeal output" evidence="1">
    <location>
        <begin position="181"/>
        <end position="315"/>
    </location>
</feature>
<evidence type="ECO:0000259" key="1">
    <source>
        <dbReference type="Pfam" id="PF18551"/>
    </source>
</evidence>